<keyword evidence="1 2" id="KW-0732">Signal</keyword>
<dbReference type="Pfam" id="PF18962">
    <property type="entry name" value="Por_Secre_tail"/>
    <property type="match status" value="1"/>
</dbReference>
<feature type="chain" id="PRO_5002002783" evidence="2">
    <location>
        <begin position="21"/>
        <end position="325"/>
    </location>
</feature>
<dbReference type="NCBIfam" id="TIGR04183">
    <property type="entry name" value="Por_Secre_tail"/>
    <property type="match status" value="1"/>
</dbReference>
<feature type="domain" description="Secretion system C-terminal sorting" evidence="3">
    <location>
        <begin position="256"/>
        <end position="314"/>
    </location>
</feature>
<evidence type="ECO:0000256" key="1">
    <source>
        <dbReference type="ARBA" id="ARBA00022729"/>
    </source>
</evidence>
<organism evidence="4 5">
    <name type="scientific">Flavobacterium rivuli WB 3.3-2 = DSM 21788</name>
    <dbReference type="NCBI Taxonomy" id="1121895"/>
    <lineage>
        <taxon>Bacteria</taxon>
        <taxon>Pseudomonadati</taxon>
        <taxon>Bacteroidota</taxon>
        <taxon>Flavobacteriia</taxon>
        <taxon>Flavobacteriales</taxon>
        <taxon>Flavobacteriaceae</taxon>
        <taxon>Flavobacterium</taxon>
    </lineage>
</organism>
<dbReference type="EMBL" id="JRLX01000017">
    <property type="protein sequence ID" value="KGO85668.1"/>
    <property type="molecule type" value="Genomic_DNA"/>
</dbReference>
<name>A0A0A2M2M5_9FLAO</name>
<dbReference type="AlphaFoldDB" id="A0A0A2M2M5"/>
<dbReference type="Proteomes" id="UP000030152">
    <property type="component" value="Unassembled WGS sequence"/>
</dbReference>
<comment type="caution">
    <text evidence="4">The sequence shown here is derived from an EMBL/GenBank/DDBJ whole genome shotgun (WGS) entry which is preliminary data.</text>
</comment>
<proteinExistence type="predicted"/>
<evidence type="ECO:0000256" key="2">
    <source>
        <dbReference type="SAM" id="SignalP"/>
    </source>
</evidence>
<evidence type="ECO:0000313" key="4">
    <source>
        <dbReference type="EMBL" id="KGO85668.1"/>
    </source>
</evidence>
<dbReference type="eggNOG" id="COG3291">
    <property type="taxonomic scope" value="Bacteria"/>
</dbReference>
<accession>A0A0A2M2M5</accession>
<dbReference type="STRING" id="1121895.GCA_000378485_02841"/>
<reference evidence="4 5" key="1">
    <citation type="submission" date="2013-09" db="EMBL/GenBank/DDBJ databases">
        <authorList>
            <person name="Zeng Z."/>
            <person name="Chen C."/>
        </authorList>
    </citation>
    <scope>NUCLEOTIDE SEQUENCE [LARGE SCALE GENOMIC DNA]</scope>
    <source>
        <strain evidence="4 5">WB 3.3-2</strain>
    </source>
</reference>
<dbReference type="RefSeq" id="WP_020214013.1">
    <property type="nucleotide sequence ID" value="NZ_JRLX01000017.1"/>
</dbReference>
<gene>
    <name evidence="4" type="ORF">Q765_14685</name>
</gene>
<dbReference type="InterPro" id="IPR026444">
    <property type="entry name" value="Secre_tail"/>
</dbReference>
<keyword evidence="5" id="KW-1185">Reference proteome</keyword>
<sequence length="325" mass="34545">MKKQLLLLCLCTIATGFAQSYPPEAEQPGSTAIFKDSPLFVNWATGITVERGLINKSNPEATAGGSNYATAGTPEAALGYPDGGIVSLGDGGSATLTFAAPIVDGPGYDFAVFENGSTAYLELAFVEVSSDGVNYFRFPNHSETQVVTQIGTFGSPQAPYLNNIAGKYAAQYGTPFDLSEIADNDLLDKNHVTHVKVIDVVGSINPDYASYDSMGNAVNDSFPTPFASCGFDLQAVGVINCEVLGMPDNRVSGLMMYPNPAKNMLTVKYDRPLDITIYDMAGRTVLLQKANNNQPVDVSHLSAGSYNVVASSGSFSQRLPLVIYK</sequence>
<protein>
    <submittedName>
        <fullName evidence="4">Secretion protein</fullName>
    </submittedName>
</protein>
<evidence type="ECO:0000313" key="5">
    <source>
        <dbReference type="Proteomes" id="UP000030152"/>
    </source>
</evidence>
<feature type="signal peptide" evidence="2">
    <location>
        <begin position="1"/>
        <end position="20"/>
    </location>
</feature>
<evidence type="ECO:0000259" key="3">
    <source>
        <dbReference type="Pfam" id="PF18962"/>
    </source>
</evidence>
<dbReference type="OrthoDB" id="866189at2"/>